<dbReference type="GO" id="GO:0016020">
    <property type="term" value="C:membrane"/>
    <property type="evidence" value="ECO:0007669"/>
    <property type="project" value="UniProtKB-SubCell"/>
</dbReference>
<dbReference type="Proteomes" id="UP000199068">
    <property type="component" value="Unassembled WGS sequence"/>
</dbReference>
<accession>A0A1G9S522</accession>
<keyword evidence="4 5" id="KW-0472">Membrane</keyword>
<feature type="transmembrane region" description="Helical" evidence="5">
    <location>
        <begin position="7"/>
        <end position="27"/>
    </location>
</feature>
<evidence type="ECO:0000256" key="4">
    <source>
        <dbReference type="ARBA" id="ARBA00023136"/>
    </source>
</evidence>
<dbReference type="Pfam" id="PF13515">
    <property type="entry name" value="FUSC_2"/>
    <property type="match status" value="1"/>
</dbReference>
<sequence>MDKKTILSKTMLFIFIVSFVVFFKTIFGDENTLVGVTTITATLMLLQRDLTLSPLKNTFRLIILNLFIGIASVLAASNMWIGIPVNFITLFTISYLLCYSLKNSMYLPFSLQYLFLLANPIPQSLIPIRLASLVFGALVIMFAQIIANKNKMKKSGDRILINICDSILNKIELLKTNEDISSLRDDINLQLNSFRSMIYDKRESDFYLTEEARIKLNLSVSLESINMLLDKINDLSEVAFIINNLELFLEEVKAVLQDNNYEKLSKKMKYLLAECENEGIDDLYSLQMLDSIILLCDSIGELRKLDKSSFNKIHRIGKKPENFKHNIFKIAFSKTKSIRFCYAIRVATGITLGAFIMDFFKFTEGRWIIFTLLSLINPIYEVSKSKTKDRIIATLIGSVIILVLFGIFKDSTSRLVIIMLTGYISNYTVQYKYSMICTTVSAIGSAALVGNVQELTIDRILFVLIGMALAILINKFVLPYRLEDSINELKKMYDSVIKEMIAEIYNIANGNKQINTIKNLFIITSFIENKAMMNSQISKNEISGKIINEQRLLVTNVYELYTWIAKEKINPKYANQILSSVNQLIINQGESLENKFDTIQKYISEINDLKTKITLSSVLIILQEIKEIQNLNLKAQI</sequence>
<comment type="subcellular location">
    <subcellularLocation>
        <location evidence="1">Membrane</location>
        <topology evidence="1">Multi-pass membrane protein</topology>
    </subcellularLocation>
</comment>
<dbReference type="RefSeq" id="WP_170139050.1">
    <property type="nucleotide sequence ID" value="NZ_FNGW01000008.1"/>
</dbReference>
<protein>
    <submittedName>
        <fullName evidence="7">Uncharacterized membrane protein YccC</fullName>
    </submittedName>
</protein>
<organism evidence="7 8">
    <name type="scientific">Romboutsia lituseburensis DSM 797</name>
    <dbReference type="NCBI Taxonomy" id="1121325"/>
    <lineage>
        <taxon>Bacteria</taxon>
        <taxon>Bacillati</taxon>
        <taxon>Bacillota</taxon>
        <taxon>Clostridia</taxon>
        <taxon>Peptostreptococcales</taxon>
        <taxon>Peptostreptococcaceae</taxon>
        <taxon>Romboutsia</taxon>
    </lineage>
</organism>
<dbReference type="EMBL" id="FNGW01000008">
    <property type="protein sequence ID" value="SDM30603.1"/>
    <property type="molecule type" value="Genomic_DNA"/>
</dbReference>
<gene>
    <name evidence="7" type="ORF">SAMN04515677_10893</name>
</gene>
<evidence type="ECO:0000256" key="1">
    <source>
        <dbReference type="ARBA" id="ARBA00004141"/>
    </source>
</evidence>
<feature type="transmembrane region" description="Helical" evidence="5">
    <location>
        <begin position="390"/>
        <end position="408"/>
    </location>
</feature>
<name>A0A1G9S522_9FIRM</name>
<keyword evidence="8" id="KW-1185">Reference proteome</keyword>
<reference evidence="7 8" key="1">
    <citation type="submission" date="2016-10" db="EMBL/GenBank/DDBJ databases">
        <authorList>
            <person name="de Groot N.N."/>
        </authorList>
    </citation>
    <scope>NUCLEOTIDE SEQUENCE [LARGE SCALE GENOMIC DNA]</scope>
    <source>
        <strain evidence="7 8">DSM 797</strain>
    </source>
</reference>
<feature type="transmembrane region" description="Helical" evidence="5">
    <location>
        <begin position="128"/>
        <end position="147"/>
    </location>
</feature>
<keyword evidence="2 5" id="KW-0812">Transmembrane</keyword>
<evidence type="ECO:0000256" key="3">
    <source>
        <dbReference type="ARBA" id="ARBA00022989"/>
    </source>
</evidence>
<proteinExistence type="predicted"/>
<evidence type="ECO:0000256" key="5">
    <source>
        <dbReference type="SAM" id="Phobius"/>
    </source>
</evidence>
<feature type="transmembrane region" description="Helical" evidence="5">
    <location>
        <begin position="58"/>
        <end position="75"/>
    </location>
</feature>
<feature type="domain" description="Integral membrane bound transporter" evidence="6">
    <location>
        <begin position="353"/>
        <end position="473"/>
    </location>
</feature>
<feature type="transmembrane region" description="Helical" evidence="5">
    <location>
        <begin position="428"/>
        <end position="449"/>
    </location>
</feature>
<evidence type="ECO:0000259" key="6">
    <source>
        <dbReference type="Pfam" id="PF13515"/>
    </source>
</evidence>
<dbReference type="AlphaFoldDB" id="A0A1G9S522"/>
<dbReference type="InterPro" id="IPR049453">
    <property type="entry name" value="Memb_transporter_dom"/>
</dbReference>
<evidence type="ECO:0000313" key="8">
    <source>
        <dbReference type="Proteomes" id="UP000199068"/>
    </source>
</evidence>
<evidence type="ECO:0000256" key="2">
    <source>
        <dbReference type="ARBA" id="ARBA00022692"/>
    </source>
</evidence>
<dbReference type="STRING" id="1121325.SAMN04515677_10893"/>
<feature type="transmembrane region" description="Helical" evidence="5">
    <location>
        <begin position="461"/>
        <end position="482"/>
    </location>
</feature>
<evidence type="ECO:0000313" key="7">
    <source>
        <dbReference type="EMBL" id="SDM30603.1"/>
    </source>
</evidence>
<keyword evidence="3 5" id="KW-1133">Transmembrane helix</keyword>
<feature type="transmembrane region" description="Helical" evidence="5">
    <location>
        <begin position="342"/>
        <end position="360"/>
    </location>
</feature>